<sequence length="120" mass="14229">MKRNKYLKTVGDIKDRGKIKWTALMLPEHVEMIREWYEKDEKMPKPDLNEFDLQLMQEEMDIALKRQCDVIIHSWKAGAIHTHRGVIQGIDEKSRMLIYGDQLEKHRLPMDEVVSIVIVD</sequence>
<gene>
    <name evidence="1" type="ORF">QOZ98_001917</name>
</gene>
<proteinExistence type="predicted"/>
<dbReference type="PANTHER" id="PTHR40051:SF1">
    <property type="entry name" value="YOLD-LIKE FAMILY PROTEIN"/>
    <property type="match status" value="1"/>
</dbReference>
<organism evidence="1 2">
    <name type="scientific">Planomicrobium stackebrandtii</name>
    <dbReference type="NCBI Taxonomy" id="253160"/>
    <lineage>
        <taxon>Bacteria</taxon>
        <taxon>Bacillati</taxon>
        <taxon>Bacillota</taxon>
        <taxon>Bacilli</taxon>
        <taxon>Bacillales</taxon>
        <taxon>Caryophanaceae</taxon>
        <taxon>Planomicrobium</taxon>
    </lineage>
</organism>
<dbReference type="RefSeq" id="WP_308787212.1">
    <property type="nucleotide sequence ID" value="NZ_JAUSWB010000004.1"/>
</dbReference>
<dbReference type="PANTHER" id="PTHR40051">
    <property type="entry name" value="IG HYPOTHETICAL 15966"/>
    <property type="match status" value="1"/>
</dbReference>
<accession>A0ABU0GUR5</accession>
<protein>
    <recommendedName>
        <fullName evidence="3">YolD-like family protein</fullName>
    </recommendedName>
</protein>
<reference evidence="1 2" key="1">
    <citation type="submission" date="2023-07" db="EMBL/GenBank/DDBJ databases">
        <title>Genomic Encyclopedia of Type Strains, Phase IV (KMG-IV): sequencing the most valuable type-strain genomes for metagenomic binning, comparative biology and taxonomic classification.</title>
        <authorList>
            <person name="Goeker M."/>
        </authorList>
    </citation>
    <scope>NUCLEOTIDE SEQUENCE [LARGE SCALE GENOMIC DNA]</scope>
    <source>
        <strain evidence="1 2">DSM 16419</strain>
    </source>
</reference>
<keyword evidence="2" id="KW-1185">Reference proteome</keyword>
<dbReference type="Pfam" id="PF08863">
    <property type="entry name" value="YolD"/>
    <property type="match status" value="1"/>
</dbReference>
<dbReference type="Proteomes" id="UP001241988">
    <property type="component" value="Unassembled WGS sequence"/>
</dbReference>
<name>A0ABU0GUR5_9BACL</name>
<dbReference type="EMBL" id="JAUSWB010000004">
    <property type="protein sequence ID" value="MDQ0429090.1"/>
    <property type="molecule type" value="Genomic_DNA"/>
</dbReference>
<comment type="caution">
    <text evidence="1">The sequence shown here is derived from an EMBL/GenBank/DDBJ whole genome shotgun (WGS) entry which is preliminary data.</text>
</comment>
<evidence type="ECO:0008006" key="3">
    <source>
        <dbReference type="Google" id="ProtNLM"/>
    </source>
</evidence>
<evidence type="ECO:0000313" key="1">
    <source>
        <dbReference type="EMBL" id="MDQ0429090.1"/>
    </source>
</evidence>
<dbReference type="InterPro" id="IPR014962">
    <property type="entry name" value="YolD"/>
</dbReference>
<evidence type="ECO:0000313" key="2">
    <source>
        <dbReference type="Proteomes" id="UP001241988"/>
    </source>
</evidence>